<evidence type="ECO:0008006" key="4">
    <source>
        <dbReference type="Google" id="ProtNLM"/>
    </source>
</evidence>
<dbReference type="EMBL" id="SMBP01000013">
    <property type="protein sequence ID" value="TCU58382.1"/>
    <property type="molecule type" value="Genomic_DNA"/>
</dbReference>
<evidence type="ECO:0000313" key="3">
    <source>
        <dbReference type="Proteomes" id="UP000295773"/>
    </source>
</evidence>
<reference evidence="2 3" key="1">
    <citation type="submission" date="2019-03" db="EMBL/GenBank/DDBJ databases">
        <title>Genomic Encyclopedia of Type Strains, Phase IV (KMG-IV): sequencing the most valuable type-strain genomes for metagenomic binning, comparative biology and taxonomic classification.</title>
        <authorList>
            <person name="Goeker M."/>
        </authorList>
    </citation>
    <scope>NUCLEOTIDE SEQUENCE [LARGE SCALE GENOMIC DNA]</scope>
    <source>
        <strain evidence="2 3">DSM 29481</strain>
    </source>
</reference>
<protein>
    <recommendedName>
        <fullName evidence="4">Type IV pilus assembly protein PilO</fullName>
    </recommendedName>
</protein>
<proteinExistence type="predicted"/>
<sequence length="208" mass="23829">MKQTLTKREKVLLYILLCIIIVVGGFFYLIMPAMEKHTVLQAKKDTAEMELISTKASIPRYDDLDKEIKEASKELKAIKAKFYDNLKKEDVDKIITKLAMDHYLEPTSLSITDVSEEEILNYKESLKAIEKKDENKNEDGTKEKKKNILKVYNISLSVDGTVLNLQNMINDANKMKSLKVASVNYNSVISKDEKSNSMMVTFKLFMLS</sequence>
<evidence type="ECO:0000313" key="2">
    <source>
        <dbReference type="EMBL" id="TCU58382.1"/>
    </source>
</evidence>
<gene>
    <name evidence="2" type="ORF">EDD61_1135</name>
</gene>
<keyword evidence="3" id="KW-1185">Reference proteome</keyword>
<keyword evidence="1" id="KW-0472">Membrane</keyword>
<keyword evidence="1" id="KW-1133">Transmembrane helix</keyword>
<keyword evidence="1" id="KW-0812">Transmembrane</keyword>
<evidence type="ECO:0000256" key="1">
    <source>
        <dbReference type="SAM" id="Phobius"/>
    </source>
</evidence>
<dbReference type="AlphaFoldDB" id="A0A4R3T9R5"/>
<name>A0A4R3T9R5_9FIRM</name>
<organism evidence="2 3">
    <name type="scientific">Longicatena caecimuris</name>
    <dbReference type="NCBI Taxonomy" id="1796635"/>
    <lineage>
        <taxon>Bacteria</taxon>
        <taxon>Bacillati</taxon>
        <taxon>Bacillota</taxon>
        <taxon>Erysipelotrichia</taxon>
        <taxon>Erysipelotrichales</taxon>
        <taxon>Erysipelotrichaceae</taxon>
        <taxon>Longicatena</taxon>
    </lineage>
</organism>
<dbReference type="Proteomes" id="UP000295773">
    <property type="component" value="Unassembled WGS sequence"/>
</dbReference>
<comment type="caution">
    <text evidence="2">The sequence shown here is derived from an EMBL/GenBank/DDBJ whole genome shotgun (WGS) entry which is preliminary data.</text>
</comment>
<dbReference type="RefSeq" id="WP_132224969.1">
    <property type="nucleotide sequence ID" value="NZ_JANKBG010000013.1"/>
</dbReference>
<feature type="transmembrane region" description="Helical" evidence="1">
    <location>
        <begin position="12"/>
        <end position="31"/>
    </location>
</feature>
<accession>A0A4R3T9R5</accession>